<dbReference type="Pfam" id="PF13204">
    <property type="entry name" value="Apiosidase"/>
    <property type="match status" value="1"/>
</dbReference>
<evidence type="ECO:0000259" key="1">
    <source>
        <dbReference type="Pfam" id="PF13204"/>
    </source>
</evidence>
<dbReference type="SUPFAM" id="SSF51445">
    <property type="entry name" value="(Trans)glycosidases"/>
    <property type="match status" value="1"/>
</dbReference>
<dbReference type="Pfam" id="PF16586">
    <property type="entry name" value="DUF5060"/>
    <property type="match status" value="1"/>
</dbReference>
<protein>
    <submittedName>
        <fullName evidence="4">DUF5060 domain-containing protein</fullName>
    </submittedName>
</protein>
<dbReference type="PANTHER" id="PTHR37836:SF2">
    <property type="entry name" value="DUF4038 DOMAIN-CONTAINING PROTEIN"/>
    <property type="match status" value="1"/>
</dbReference>
<keyword evidence="5" id="KW-1185">Reference proteome</keyword>
<name>A0AA41YBM6_9BACT</name>
<dbReference type="Pfam" id="PF18310">
    <property type="entry name" value="DUF5605"/>
    <property type="match status" value="1"/>
</dbReference>
<evidence type="ECO:0000259" key="3">
    <source>
        <dbReference type="Pfam" id="PF18310"/>
    </source>
</evidence>
<evidence type="ECO:0000259" key="2">
    <source>
        <dbReference type="Pfam" id="PF16586"/>
    </source>
</evidence>
<evidence type="ECO:0000313" key="5">
    <source>
        <dbReference type="Proteomes" id="UP001163821"/>
    </source>
</evidence>
<dbReference type="InterPro" id="IPR017853">
    <property type="entry name" value="GH"/>
</dbReference>
<comment type="caution">
    <text evidence="4">The sequence shown here is derived from an EMBL/GenBank/DDBJ whole genome shotgun (WGS) entry which is preliminary data.</text>
</comment>
<gene>
    <name evidence="4" type="ORF">N2K84_10190</name>
</gene>
<dbReference type="Proteomes" id="UP001163821">
    <property type="component" value="Unassembled WGS sequence"/>
</dbReference>
<dbReference type="AlphaFoldDB" id="A0AA41YBM6"/>
<proteinExistence type="predicted"/>
<dbReference type="Gene3D" id="3.20.20.80">
    <property type="entry name" value="Glycosidases"/>
    <property type="match status" value="1"/>
</dbReference>
<accession>A0AA41YBM6</accession>
<dbReference type="EMBL" id="JAPAAF010000012">
    <property type="protein sequence ID" value="MCW0483100.1"/>
    <property type="molecule type" value="Genomic_DNA"/>
</dbReference>
<evidence type="ECO:0000313" key="4">
    <source>
        <dbReference type="EMBL" id="MCW0483100.1"/>
    </source>
</evidence>
<sequence>MKDRIIWAAILWCFAILANAHEPVEKWGIFELRLEAQPPGNPFVGISLSATFTNGTETYSPEGFYDGNGVYKVRFMPGTEGTWTYETLSNFAGLNGHKGEFVCVAPSAGNHGPVRIRNTYHFAYADSTPYYPFGTTIYEWAFQSDERKKQTIETLKNSPFNKARMLAVPPFGDRYQSGPDSLHHFPYEGTPPQNWDFSCFNPEFFRELEKCVTDLQEIGVIADLILFRPYDHGRWGFDTMTPECNEQFTRYMIARFAAFRNIWWSLCNENSFIRHLTDEDWDHLFQIVETYDPYGHMRSIHNAGRIYDYSKPWVTHVSLQYYNAVRVPGVSALLRDLYRKPILQDEINYEGNVSRRWGQLSGDEMTYRFWNTYIGGAYATHGEAIEGGWLSNGGLLTGTSPARIAFLRGIVESGPAEGLNPIDQYYELNMAGKPGEYYLIYFGKENIREWPVKLPDNELEEGMVFQAEIIDTWNMTITLVKHTFQLKKLDNYSFVDEKGQSIQLPGKPYQALRLTRIE</sequence>
<dbReference type="Gene3D" id="2.60.40.10">
    <property type="entry name" value="Immunoglobulins"/>
    <property type="match status" value="1"/>
</dbReference>
<dbReference type="PANTHER" id="PTHR37836">
    <property type="entry name" value="LMO1036 PROTEIN"/>
    <property type="match status" value="1"/>
</dbReference>
<dbReference type="InterPro" id="IPR032260">
    <property type="entry name" value="DUF5060"/>
</dbReference>
<feature type="domain" description="DUF5060" evidence="2">
    <location>
        <begin position="24"/>
        <end position="90"/>
    </location>
</feature>
<dbReference type="InterPro" id="IPR025277">
    <property type="entry name" value="Apiosidase-like_cat_dom"/>
</dbReference>
<reference evidence="4" key="1">
    <citation type="submission" date="2022-10" db="EMBL/GenBank/DDBJ databases">
        <title>Gaoshiqiia sediminis gen. nov., sp. nov., isolated from coastal sediment.</title>
        <authorList>
            <person name="Yu W.X."/>
            <person name="Mu D.S."/>
            <person name="Du J.Z."/>
            <person name="Liang Y.Q."/>
        </authorList>
    </citation>
    <scope>NUCLEOTIDE SEQUENCE</scope>
    <source>
        <strain evidence="4">A06</strain>
    </source>
</reference>
<feature type="domain" description="Apiosidase-like catalytic" evidence="1">
    <location>
        <begin position="120"/>
        <end position="377"/>
    </location>
</feature>
<dbReference type="InterPro" id="IPR041239">
    <property type="entry name" value="DUF5605"/>
</dbReference>
<dbReference type="InterPro" id="IPR013783">
    <property type="entry name" value="Ig-like_fold"/>
</dbReference>
<dbReference type="RefSeq" id="WP_282591702.1">
    <property type="nucleotide sequence ID" value="NZ_JAPAAF010000012.1"/>
</dbReference>
<feature type="domain" description="DUF5605" evidence="3">
    <location>
        <begin position="428"/>
        <end position="515"/>
    </location>
</feature>
<dbReference type="Gene3D" id="2.60.40.3950">
    <property type="match status" value="1"/>
</dbReference>
<organism evidence="4 5">
    <name type="scientific">Gaoshiqia sediminis</name>
    <dbReference type="NCBI Taxonomy" id="2986998"/>
    <lineage>
        <taxon>Bacteria</taxon>
        <taxon>Pseudomonadati</taxon>
        <taxon>Bacteroidota</taxon>
        <taxon>Bacteroidia</taxon>
        <taxon>Marinilabiliales</taxon>
        <taxon>Prolixibacteraceae</taxon>
        <taxon>Gaoshiqia</taxon>
    </lineage>
</organism>